<dbReference type="SUPFAM" id="SSF48452">
    <property type="entry name" value="TPR-like"/>
    <property type="match status" value="1"/>
</dbReference>
<evidence type="ECO:0000256" key="3">
    <source>
        <dbReference type="ARBA" id="ARBA00023237"/>
    </source>
</evidence>
<dbReference type="AlphaFoldDB" id="K2PS63"/>
<dbReference type="NCBIfam" id="TIGR03302">
    <property type="entry name" value="OM_YfiO"/>
    <property type="match status" value="1"/>
</dbReference>
<evidence type="ECO:0000259" key="4">
    <source>
        <dbReference type="Pfam" id="PF13525"/>
    </source>
</evidence>
<evidence type="ECO:0000313" key="6">
    <source>
        <dbReference type="Proteomes" id="UP000007364"/>
    </source>
</evidence>
<dbReference type="PROSITE" id="PS51257">
    <property type="entry name" value="PROKAR_LIPOPROTEIN"/>
    <property type="match status" value="1"/>
</dbReference>
<evidence type="ECO:0000256" key="1">
    <source>
        <dbReference type="ARBA" id="ARBA00022729"/>
    </source>
</evidence>
<name>K2PS63_9FLAO</name>
<sequence>MIKNWRFTYLAFFAIVLLSGCSEYQKVLKDSDVKKKYDMAEKLYEEGDYKRAIRIYEQIVPQYVGKPQGERLQYFYANAYYQSEDYYLAAYQFERFTKSYPRSDKAEEAAFMGAKSQFLTSPRYSLDQGETQKAIDRIQVFINTYSESEFLAEANEMMETLRAKLEKKSFEIAKQYNRISDYNAAITSFEIFFENFPGSIYKEDALFYDYLARYNLAVNSVYNRKEERIESAREAYSALKSEYPESKYIGRSDKMYSDLDKHATELQELLEQYTVNN</sequence>
<keyword evidence="5" id="KW-0449">Lipoprotein</keyword>
<dbReference type="InterPro" id="IPR039565">
    <property type="entry name" value="BamD-like"/>
</dbReference>
<gene>
    <name evidence="5" type="ORF">I215_07936</name>
</gene>
<organism evidence="5 6">
    <name type="scientific">Galbibacter marinus</name>
    <dbReference type="NCBI Taxonomy" id="555500"/>
    <lineage>
        <taxon>Bacteria</taxon>
        <taxon>Pseudomonadati</taxon>
        <taxon>Bacteroidota</taxon>
        <taxon>Flavobacteriia</taxon>
        <taxon>Flavobacteriales</taxon>
        <taxon>Flavobacteriaceae</taxon>
        <taxon>Galbibacter</taxon>
    </lineage>
</organism>
<dbReference type="InterPro" id="IPR011990">
    <property type="entry name" value="TPR-like_helical_dom_sf"/>
</dbReference>
<dbReference type="Pfam" id="PF13525">
    <property type="entry name" value="YfiO"/>
    <property type="match status" value="1"/>
</dbReference>
<dbReference type="Gene3D" id="1.25.40.10">
    <property type="entry name" value="Tetratricopeptide repeat domain"/>
    <property type="match status" value="1"/>
</dbReference>
<protein>
    <submittedName>
        <fullName evidence="5">Outer membrane assembly lipoprotein YfiO</fullName>
    </submittedName>
</protein>
<accession>K2PS63</accession>
<keyword evidence="1" id="KW-0732">Signal</keyword>
<comment type="caution">
    <text evidence="5">The sequence shown here is derived from an EMBL/GenBank/DDBJ whole genome shotgun (WGS) entry which is preliminary data.</text>
</comment>
<evidence type="ECO:0000313" key="5">
    <source>
        <dbReference type="EMBL" id="EKF55380.1"/>
    </source>
</evidence>
<proteinExistence type="predicted"/>
<keyword evidence="6" id="KW-1185">Reference proteome</keyword>
<dbReference type="PANTHER" id="PTHR37423:SF6">
    <property type="entry name" value="CELL DIVISION COORDINATOR CPOB"/>
    <property type="match status" value="1"/>
</dbReference>
<evidence type="ECO:0000256" key="2">
    <source>
        <dbReference type="ARBA" id="ARBA00023136"/>
    </source>
</evidence>
<dbReference type="Proteomes" id="UP000007364">
    <property type="component" value="Unassembled WGS sequence"/>
</dbReference>
<dbReference type="EMBL" id="AMSG01000008">
    <property type="protein sequence ID" value="EKF55380.1"/>
    <property type="molecule type" value="Genomic_DNA"/>
</dbReference>
<dbReference type="PATRIC" id="fig|555500.3.peg.1645"/>
<dbReference type="InterPro" id="IPR017689">
    <property type="entry name" value="BamD"/>
</dbReference>
<reference evidence="5 6" key="1">
    <citation type="journal article" date="2012" name="J. Bacteriol.">
        <title>Genome Sequence of Galbibacter marinum Type Strain ck-I2-15.</title>
        <authorList>
            <person name="Lai Q."/>
            <person name="Li C."/>
            <person name="Shao Z."/>
        </authorList>
    </citation>
    <scope>NUCLEOTIDE SEQUENCE [LARGE SCALE GENOMIC DNA]</scope>
    <source>
        <strain evidence="6">ck-I2-15</strain>
    </source>
</reference>
<feature type="domain" description="Outer membrane lipoprotein BamD-like" evidence="4">
    <location>
        <begin position="30"/>
        <end position="224"/>
    </location>
</feature>
<dbReference type="RefSeq" id="WP_008991442.1">
    <property type="nucleotide sequence ID" value="NZ_AMSG01000008.1"/>
</dbReference>
<dbReference type="PANTHER" id="PTHR37423">
    <property type="entry name" value="SOLUBLE LYTIC MUREIN TRANSGLYCOSYLASE-RELATED"/>
    <property type="match status" value="1"/>
</dbReference>
<keyword evidence="3" id="KW-0998">Cell outer membrane</keyword>
<dbReference type="eggNOG" id="COG4105">
    <property type="taxonomic scope" value="Bacteria"/>
</dbReference>
<keyword evidence="2" id="KW-0472">Membrane</keyword>
<dbReference type="OrthoDB" id="9770761at2"/>
<dbReference type="STRING" id="555500.I215_07936"/>